<dbReference type="InterPro" id="IPR036116">
    <property type="entry name" value="FN3_sf"/>
</dbReference>
<dbReference type="InterPro" id="IPR004843">
    <property type="entry name" value="Calcineurin-like_PHP"/>
</dbReference>
<organism evidence="2">
    <name type="scientific">bioreactor metagenome</name>
    <dbReference type="NCBI Taxonomy" id="1076179"/>
    <lineage>
        <taxon>unclassified sequences</taxon>
        <taxon>metagenomes</taxon>
        <taxon>ecological metagenomes</taxon>
    </lineage>
</organism>
<comment type="caution">
    <text evidence="2">The sequence shown here is derived from an EMBL/GenBank/DDBJ whole genome shotgun (WGS) entry which is preliminary data.</text>
</comment>
<dbReference type="InterPro" id="IPR013783">
    <property type="entry name" value="Ig-like_fold"/>
</dbReference>
<dbReference type="EC" id="3.1.4.53" evidence="2"/>
<dbReference type="InterPro" id="IPR029052">
    <property type="entry name" value="Metallo-depent_PP-like"/>
</dbReference>
<dbReference type="CDD" id="cd00063">
    <property type="entry name" value="FN3"/>
    <property type="match status" value="1"/>
</dbReference>
<dbReference type="SUPFAM" id="SSF49265">
    <property type="entry name" value="Fibronectin type III"/>
    <property type="match status" value="1"/>
</dbReference>
<evidence type="ECO:0000259" key="1">
    <source>
        <dbReference type="PROSITE" id="PS50853"/>
    </source>
</evidence>
<dbReference type="AlphaFoldDB" id="A0A644VM06"/>
<dbReference type="Pfam" id="PF18962">
    <property type="entry name" value="Por_Secre_tail"/>
    <property type="match status" value="1"/>
</dbReference>
<dbReference type="Gene3D" id="3.60.21.10">
    <property type="match status" value="1"/>
</dbReference>
<dbReference type="Pfam" id="PF00149">
    <property type="entry name" value="Metallophos"/>
    <property type="match status" value="1"/>
</dbReference>
<keyword evidence="2" id="KW-0378">Hydrolase</keyword>
<dbReference type="PROSITE" id="PS50853">
    <property type="entry name" value="FN3"/>
    <property type="match status" value="1"/>
</dbReference>
<dbReference type="Gene3D" id="2.60.40.10">
    <property type="entry name" value="Immunoglobulins"/>
    <property type="match status" value="1"/>
</dbReference>
<proteinExistence type="predicted"/>
<dbReference type="InterPro" id="IPR026444">
    <property type="entry name" value="Secre_tail"/>
</dbReference>
<dbReference type="InterPro" id="IPR032285">
    <property type="entry name" value="Metallophos_N"/>
</dbReference>
<dbReference type="Pfam" id="PF16370">
    <property type="entry name" value="MetallophosC"/>
    <property type="match status" value="1"/>
</dbReference>
<feature type="domain" description="Fibronectin type-III" evidence="1">
    <location>
        <begin position="880"/>
        <end position="976"/>
    </location>
</feature>
<dbReference type="SUPFAM" id="SSF56300">
    <property type="entry name" value="Metallo-dependent phosphatases"/>
    <property type="match status" value="1"/>
</dbReference>
<dbReference type="GO" id="GO:0004115">
    <property type="term" value="F:3',5'-cyclic-AMP phosphodiesterase activity"/>
    <property type="evidence" value="ECO:0007669"/>
    <property type="project" value="UniProtKB-EC"/>
</dbReference>
<dbReference type="PANTHER" id="PTHR43143">
    <property type="entry name" value="METALLOPHOSPHOESTERASE, CALCINEURIN SUPERFAMILY"/>
    <property type="match status" value="1"/>
</dbReference>
<dbReference type="EMBL" id="VSSQ01000358">
    <property type="protein sequence ID" value="MPL92429.1"/>
    <property type="molecule type" value="Genomic_DNA"/>
</dbReference>
<protein>
    <submittedName>
        <fullName evidence="2">3',5'-cyclic adenosine monophosphate phosphodiesterase CpdA</fullName>
        <ecNumber evidence="2">3.1.4.53</ecNumber>
    </submittedName>
</protein>
<gene>
    <name evidence="2" type="primary">cpdA_31</name>
    <name evidence="2" type="ORF">SDC9_38530</name>
</gene>
<name>A0A644VM06_9ZZZZ</name>
<dbReference type="PANTHER" id="PTHR43143:SF1">
    <property type="entry name" value="SERINE_THREONINE-PROTEIN PHOSPHATASE CPPED1"/>
    <property type="match status" value="1"/>
</dbReference>
<accession>A0A644VM06</accession>
<dbReference type="Pfam" id="PF16371">
    <property type="entry name" value="MetallophosN"/>
    <property type="match status" value="1"/>
</dbReference>
<dbReference type="InterPro" id="IPR051918">
    <property type="entry name" value="STPP_CPPED1"/>
</dbReference>
<evidence type="ECO:0000313" key="2">
    <source>
        <dbReference type="EMBL" id="MPL92429.1"/>
    </source>
</evidence>
<dbReference type="InterPro" id="IPR003961">
    <property type="entry name" value="FN3_dom"/>
</dbReference>
<dbReference type="InterPro" id="IPR032288">
    <property type="entry name" value="Metallophos_C"/>
</dbReference>
<sequence length="1059" mass="116754">MPATLFKKLKLKIINFHNHISYFFGMSLIKYVGVLLLVGGLCMSGLSAQVPTASFVITGKVSTPENTGIANVVVSDGYHVTTTNTDGQYSLNSNNLAKHVFISVPSDFKVPHEGNIPRFYKSIKGTTSNITVDFTLTKQGKDEHLVLTVMADPQAQIAADMKRFTAEATPHIEWLKNTYPRDVTFIGMTAGDLLWDAPAMYPDYVKAFQKLSFPFYQVIGNHDHDEKTTGNDYAASHIYESYFGPTYYSFNRADCHFVALDNIIYNTRPDYKEEITQEQLDWLQQDLSYVDKNNLIVVVMHVPAYKRNGSIGVTNLGKLINILNGYKVVFISGHTHRMNKTVINRDMVEYTLSPTMGDSWAGDVNVDGCPNGYGVFEISGNKLMNHYYMSTNRARDYQMRVYPVGAVTAFSNSIVANVWNYVPGWKVEIYENGVFKGNMIKTTGYDPVAYNYYIGSSKPARKPGSEPATTPTLFYYTPNDANAEMKVVVTDDFGNIYTEFLNKMPDKNDNRQVFFTESMGEGSATSPFPTVLEWTGWHNSNITISAGDCPNQPDVRSTVVSATATSTYPECSGSNNVYFKAEEPGANRGFAINGIDASAFKNIQLSFGYSKTSSDVRSDLEVYYWNGTSWVQLFFLFNEIFQPSGWYRSPIFSLPEDAEIDGLGLRFVKPATSTNSIRIDDVWLTGEPRISASPVVNEAADVNSTGFTVSWDSYPIATNYLLDISERENFAVADSTVLAAWTFPEIYAAGAVAGPHIFTANNKDKFISCTATGNDSNAIPYGAGDGSETNPYAISSTGWENGVYKKYFQIDVNTTGYSGLTLSSWQYSSANGPKNMKVQYRLSDTGAWIDVPNSDLVMPNAAYGPTSMLTDLALPTACDNQENVSIRWTMTSSMRTSGLSTYIVTSGGTSRIANIYVKGKAVDAVSGYQSVAVSGTSHVVTGLEENKTYYYRVRATDGICVSNASEVKQVITTATSLKSVLNEQDVQVYYNPLNDCFEVKAVPGITGIAISVSDMSGRKLKQKELTGSERSISVNHLPAGVYVVSLLVDGQCYTRKCVK</sequence>
<dbReference type="NCBIfam" id="TIGR04183">
    <property type="entry name" value="Por_Secre_tail"/>
    <property type="match status" value="1"/>
</dbReference>
<reference evidence="2" key="1">
    <citation type="submission" date="2019-08" db="EMBL/GenBank/DDBJ databases">
        <authorList>
            <person name="Kucharzyk K."/>
            <person name="Murdoch R.W."/>
            <person name="Higgins S."/>
            <person name="Loffler F."/>
        </authorList>
    </citation>
    <scope>NUCLEOTIDE SEQUENCE</scope>
</reference>